<name>T1FCJ3_HELRO</name>
<feature type="coiled-coil region" evidence="1">
    <location>
        <begin position="6"/>
        <end position="33"/>
    </location>
</feature>
<evidence type="ECO:0000256" key="1">
    <source>
        <dbReference type="SAM" id="Coils"/>
    </source>
</evidence>
<dbReference type="HOGENOM" id="CLU_1020406_0_0_1"/>
<protein>
    <recommendedName>
        <fullName evidence="2">Inhibitor of growth protein N-terminal histone-binding domain-containing protein</fullName>
    </recommendedName>
</protein>
<dbReference type="InterPro" id="IPR024610">
    <property type="entry name" value="ING_N_histone-binding"/>
</dbReference>
<keyword evidence="5" id="KW-1185">Reference proteome</keyword>
<feature type="domain" description="Inhibitor of growth protein N-terminal histone-binding" evidence="2">
    <location>
        <begin position="6"/>
        <end position="52"/>
    </location>
</feature>
<dbReference type="EMBL" id="AMQM01006265">
    <property type="status" value="NOT_ANNOTATED_CDS"/>
    <property type="molecule type" value="Genomic_DNA"/>
</dbReference>
<organism evidence="4 5">
    <name type="scientific">Helobdella robusta</name>
    <name type="common">Californian leech</name>
    <dbReference type="NCBI Taxonomy" id="6412"/>
    <lineage>
        <taxon>Eukaryota</taxon>
        <taxon>Metazoa</taxon>
        <taxon>Spiralia</taxon>
        <taxon>Lophotrochozoa</taxon>
        <taxon>Annelida</taxon>
        <taxon>Clitellata</taxon>
        <taxon>Hirudinea</taxon>
        <taxon>Rhynchobdellida</taxon>
        <taxon>Glossiphoniidae</taxon>
        <taxon>Helobdella</taxon>
    </lineage>
</organism>
<keyword evidence="1" id="KW-0175">Coiled coil</keyword>
<evidence type="ECO:0000313" key="5">
    <source>
        <dbReference type="Proteomes" id="UP000015101"/>
    </source>
</evidence>
<dbReference type="InParanoid" id="T1FCJ3"/>
<evidence type="ECO:0000313" key="4">
    <source>
        <dbReference type="EnsemblMetazoa" id="HelroP177967"/>
    </source>
</evidence>
<proteinExistence type="predicted"/>
<dbReference type="CTD" id="20206542"/>
<evidence type="ECO:0000259" key="2">
    <source>
        <dbReference type="Pfam" id="PF12998"/>
    </source>
</evidence>
<dbReference type="Pfam" id="PF12998">
    <property type="entry name" value="ING"/>
    <property type="match status" value="1"/>
</dbReference>
<reference evidence="4" key="3">
    <citation type="submission" date="2015-06" db="UniProtKB">
        <authorList>
            <consortium name="EnsemblMetazoa"/>
        </authorList>
    </citation>
    <scope>IDENTIFICATION</scope>
</reference>
<feature type="coiled-coil region" evidence="1">
    <location>
        <begin position="125"/>
        <end position="155"/>
    </location>
</feature>
<sequence>MESDIKDNKEALYKELAEDLEEQQTAIEEKMIVTSRLMSLMDNRIQNFEEHQNYLNTFNPTLLDTKDVQLNSTLGFIKVGLATVKEEKDKMSKDLEFDRAWYEGNKMLISFVKHGAVYSAASLEMDIKSDKQNMLKELAEALEQQQTAIEEKMKINNYLISLMDNRIQNFRKHQAYLNSIDSSLLGPNNVELESDLRYIEGALNIIDKEKSKMLEQLMLDEAWYEENKHLIAFAKHGSEMLSIVATSNRLQKNRIPFLSNLIHLYSLYELSLA</sequence>
<gene>
    <name evidence="4" type="primary">20206542</name>
    <name evidence="3" type="ORF">HELRODRAFT_177967</name>
</gene>
<evidence type="ECO:0000313" key="3">
    <source>
        <dbReference type="EMBL" id="ESN97536.1"/>
    </source>
</evidence>
<dbReference type="EMBL" id="KB097336">
    <property type="protein sequence ID" value="ESN97536.1"/>
    <property type="molecule type" value="Genomic_DNA"/>
</dbReference>
<dbReference type="Proteomes" id="UP000015101">
    <property type="component" value="Unassembled WGS sequence"/>
</dbReference>
<reference evidence="5" key="1">
    <citation type="submission" date="2012-12" db="EMBL/GenBank/DDBJ databases">
        <authorList>
            <person name="Hellsten U."/>
            <person name="Grimwood J."/>
            <person name="Chapman J.A."/>
            <person name="Shapiro H."/>
            <person name="Aerts A."/>
            <person name="Otillar R.P."/>
            <person name="Terry A.Y."/>
            <person name="Boore J.L."/>
            <person name="Simakov O."/>
            <person name="Marletaz F."/>
            <person name="Cho S.-J."/>
            <person name="Edsinger-Gonzales E."/>
            <person name="Havlak P."/>
            <person name="Kuo D.-H."/>
            <person name="Larsson T."/>
            <person name="Lv J."/>
            <person name="Arendt D."/>
            <person name="Savage R."/>
            <person name="Osoegawa K."/>
            <person name="de Jong P."/>
            <person name="Lindberg D.R."/>
            <person name="Seaver E.C."/>
            <person name="Weisblat D.A."/>
            <person name="Putnam N.H."/>
            <person name="Grigoriev I.V."/>
            <person name="Rokhsar D.S."/>
        </authorList>
    </citation>
    <scope>NUCLEOTIDE SEQUENCE</scope>
</reference>
<accession>T1FCJ3</accession>
<dbReference type="AlphaFoldDB" id="T1FCJ3"/>
<dbReference type="EnsemblMetazoa" id="HelroT177967">
    <property type="protein sequence ID" value="HelroP177967"/>
    <property type="gene ID" value="HelroG177967"/>
</dbReference>
<reference evidence="3 5" key="2">
    <citation type="journal article" date="2013" name="Nature">
        <title>Insights into bilaterian evolution from three spiralian genomes.</title>
        <authorList>
            <person name="Simakov O."/>
            <person name="Marletaz F."/>
            <person name="Cho S.J."/>
            <person name="Edsinger-Gonzales E."/>
            <person name="Havlak P."/>
            <person name="Hellsten U."/>
            <person name="Kuo D.H."/>
            <person name="Larsson T."/>
            <person name="Lv J."/>
            <person name="Arendt D."/>
            <person name="Savage R."/>
            <person name="Osoegawa K."/>
            <person name="de Jong P."/>
            <person name="Grimwood J."/>
            <person name="Chapman J.A."/>
            <person name="Shapiro H."/>
            <person name="Aerts A."/>
            <person name="Otillar R.P."/>
            <person name="Terry A.Y."/>
            <person name="Boore J.L."/>
            <person name="Grigoriev I.V."/>
            <person name="Lindberg D.R."/>
            <person name="Seaver E.C."/>
            <person name="Weisblat D.A."/>
            <person name="Putnam N.H."/>
            <person name="Rokhsar D.S."/>
        </authorList>
    </citation>
    <scope>NUCLEOTIDE SEQUENCE</scope>
</reference>
<dbReference type="KEGG" id="hro:HELRODRAFT_177967"/>
<dbReference type="GeneID" id="20206542"/>
<dbReference type="RefSeq" id="XP_009024362.1">
    <property type="nucleotide sequence ID" value="XM_009026114.1"/>
</dbReference>